<reference evidence="2" key="1">
    <citation type="submission" date="2014-09" db="EMBL/GenBank/DDBJ databases">
        <authorList>
            <person name="Magalhaes I.L.F."/>
            <person name="Oliveira U."/>
            <person name="Santos F.R."/>
            <person name="Vidigal T.H.D.A."/>
            <person name="Brescovit A.D."/>
            <person name="Santos A.J."/>
        </authorList>
    </citation>
    <scope>NUCLEOTIDE SEQUENCE</scope>
    <source>
        <tissue evidence="2">Shoot tissue taken approximately 20 cm above the soil surface</tissue>
    </source>
</reference>
<reference evidence="2" key="2">
    <citation type="journal article" date="2015" name="Data Brief">
        <title>Shoot transcriptome of the giant reed, Arundo donax.</title>
        <authorList>
            <person name="Barrero R.A."/>
            <person name="Guerrero F.D."/>
            <person name="Moolhuijzen P."/>
            <person name="Goolsby J.A."/>
            <person name="Tidwell J."/>
            <person name="Bellgard S.E."/>
            <person name="Bellgard M.I."/>
        </authorList>
    </citation>
    <scope>NUCLEOTIDE SEQUENCE</scope>
    <source>
        <tissue evidence="2">Shoot tissue taken approximately 20 cm above the soil surface</tissue>
    </source>
</reference>
<name>A0A0A8Y3A4_ARUDO</name>
<accession>A0A0A8Y3A4</accession>
<sequence length="121" mass="13892">MVFLDNGSGRSLNQRMLVDMAGYLVNQMLEDPAIRQHNGPRRMRIVTPTLENDIAHAFAKEIRKRIANEIHGDFFGIFVDVCSTCITCKSYMVLFARYLDGARARLRKEFLGLCHILLYVI</sequence>
<evidence type="ECO:0000313" key="2">
    <source>
        <dbReference type="EMBL" id="JAD18242.1"/>
    </source>
</evidence>
<dbReference type="InterPro" id="IPR025398">
    <property type="entry name" value="DUF4371"/>
</dbReference>
<evidence type="ECO:0000259" key="1">
    <source>
        <dbReference type="Pfam" id="PF14291"/>
    </source>
</evidence>
<dbReference type="EMBL" id="GBRH01279653">
    <property type="protein sequence ID" value="JAD18242.1"/>
    <property type="molecule type" value="Transcribed_RNA"/>
</dbReference>
<proteinExistence type="predicted"/>
<feature type="domain" description="DUF4371" evidence="1">
    <location>
        <begin position="8"/>
        <end position="116"/>
    </location>
</feature>
<organism evidence="2">
    <name type="scientific">Arundo donax</name>
    <name type="common">Giant reed</name>
    <name type="synonym">Donax arundinaceus</name>
    <dbReference type="NCBI Taxonomy" id="35708"/>
    <lineage>
        <taxon>Eukaryota</taxon>
        <taxon>Viridiplantae</taxon>
        <taxon>Streptophyta</taxon>
        <taxon>Embryophyta</taxon>
        <taxon>Tracheophyta</taxon>
        <taxon>Spermatophyta</taxon>
        <taxon>Magnoliopsida</taxon>
        <taxon>Liliopsida</taxon>
        <taxon>Poales</taxon>
        <taxon>Poaceae</taxon>
        <taxon>PACMAD clade</taxon>
        <taxon>Arundinoideae</taxon>
        <taxon>Arundineae</taxon>
        <taxon>Arundo</taxon>
    </lineage>
</organism>
<protein>
    <recommendedName>
        <fullName evidence="1">DUF4371 domain-containing protein</fullName>
    </recommendedName>
</protein>
<dbReference type="AlphaFoldDB" id="A0A0A8Y3A4"/>
<dbReference type="Pfam" id="PF14291">
    <property type="entry name" value="DUF4371"/>
    <property type="match status" value="1"/>
</dbReference>